<dbReference type="AlphaFoldDB" id="A0A166I0J1"/>
<feature type="transmembrane region" description="Helical" evidence="2">
    <location>
        <begin position="54"/>
        <end position="76"/>
    </location>
</feature>
<sequence>MMQPNEKPFPNTRMPPRPWPPDPQDTHLLSDYSDPPNTLYRHFFFNNWEIAWRYLFAIIQYAIAIVLPTAFIGVLAKSNGGLRAPSSLADLATNKPRTTLIIVTIIATILSWLARNLFSRIISFVARKRALRWSTLETIEVLAALKSGRALQSRRRPMKSLMTVASVVVLAALTAGYTNIFNPISILLAQPLLGWEIDFLSTDARCPAWFQQNNLYSTGSCDWKTVSGLTVNTCWASGRRLEVMIAGRSAIVRKYKKELDDLGAPELQEVVEVYEMGGSTFYGSTGGIVPQGPASDKHLDTTSSYQKTANSSLELQGLQVSVSCAYIDQSPMTWIPADASGNMVNFTGKCASTGDQSWQLPNSNLLIGAYSCPVSSDNANVETQMLYFSHFGAGLDYQMIGNISCEVSGSIATSNLEYTTSMSAFSWTAGTPVETQTPSFDVVAIAMDALVYVLETGQSADGNLFIDAINSIYIPFVKDQIAGESNPPLSFLSMLETMTQGVVEYEASFLRLLFTLQMLNQTSVSTKPDYCARWINGSMTWPTFGWNASSHALLAYLPIGIAGLVMLFLLLWILFGMISSRLAHFDPTDLVSLAVASAGSTSVFPEGVTLDPDDERPRLTSVRFESVPGGILRFVGKPSEGSFSA</sequence>
<keyword evidence="2" id="KW-0472">Membrane</keyword>
<evidence type="ECO:0000256" key="2">
    <source>
        <dbReference type="SAM" id="Phobius"/>
    </source>
</evidence>
<dbReference type="EMBL" id="KV428008">
    <property type="protein sequence ID" value="KZT43261.1"/>
    <property type="molecule type" value="Genomic_DNA"/>
</dbReference>
<feature type="region of interest" description="Disordered" evidence="1">
    <location>
        <begin position="1"/>
        <end position="27"/>
    </location>
</feature>
<evidence type="ECO:0000256" key="1">
    <source>
        <dbReference type="SAM" id="MobiDB-lite"/>
    </source>
</evidence>
<gene>
    <name evidence="3" type="ORF">SISSUDRAFT_680993</name>
</gene>
<feature type="compositionally biased region" description="Pro residues" evidence="1">
    <location>
        <begin position="13"/>
        <end position="23"/>
    </location>
</feature>
<proteinExistence type="predicted"/>
<keyword evidence="2" id="KW-1133">Transmembrane helix</keyword>
<keyword evidence="4" id="KW-1185">Reference proteome</keyword>
<dbReference type="Proteomes" id="UP000076798">
    <property type="component" value="Unassembled WGS sequence"/>
</dbReference>
<accession>A0A166I0J1</accession>
<evidence type="ECO:0000313" key="3">
    <source>
        <dbReference type="EMBL" id="KZT43261.1"/>
    </source>
</evidence>
<feature type="transmembrane region" description="Helical" evidence="2">
    <location>
        <begin position="553"/>
        <end position="575"/>
    </location>
</feature>
<name>A0A166I0J1_9AGAM</name>
<dbReference type="OrthoDB" id="2991366at2759"/>
<organism evidence="3 4">
    <name type="scientific">Sistotremastrum suecicum HHB10207 ss-3</name>
    <dbReference type="NCBI Taxonomy" id="1314776"/>
    <lineage>
        <taxon>Eukaryota</taxon>
        <taxon>Fungi</taxon>
        <taxon>Dikarya</taxon>
        <taxon>Basidiomycota</taxon>
        <taxon>Agaricomycotina</taxon>
        <taxon>Agaricomycetes</taxon>
        <taxon>Sistotremastrales</taxon>
        <taxon>Sistotremastraceae</taxon>
        <taxon>Sistotremastrum</taxon>
    </lineage>
</organism>
<evidence type="ECO:0000313" key="4">
    <source>
        <dbReference type="Proteomes" id="UP000076798"/>
    </source>
</evidence>
<protein>
    <submittedName>
        <fullName evidence="3">Uncharacterized protein</fullName>
    </submittedName>
</protein>
<keyword evidence="2" id="KW-0812">Transmembrane</keyword>
<dbReference type="STRING" id="1314776.A0A166I0J1"/>
<feature type="transmembrane region" description="Helical" evidence="2">
    <location>
        <begin position="96"/>
        <end position="118"/>
    </location>
</feature>
<feature type="transmembrane region" description="Helical" evidence="2">
    <location>
        <begin position="161"/>
        <end position="181"/>
    </location>
</feature>
<reference evidence="3 4" key="1">
    <citation type="journal article" date="2016" name="Mol. Biol. Evol.">
        <title>Comparative Genomics of Early-Diverging Mushroom-Forming Fungi Provides Insights into the Origins of Lignocellulose Decay Capabilities.</title>
        <authorList>
            <person name="Nagy L.G."/>
            <person name="Riley R."/>
            <person name="Tritt A."/>
            <person name="Adam C."/>
            <person name="Daum C."/>
            <person name="Floudas D."/>
            <person name="Sun H."/>
            <person name="Yadav J.S."/>
            <person name="Pangilinan J."/>
            <person name="Larsson K.H."/>
            <person name="Matsuura K."/>
            <person name="Barry K."/>
            <person name="Labutti K."/>
            <person name="Kuo R."/>
            <person name="Ohm R.A."/>
            <person name="Bhattacharya S.S."/>
            <person name="Shirouzu T."/>
            <person name="Yoshinaga Y."/>
            <person name="Martin F.M."/>
            <person name="Grigoriev I.V."/>
            <person name="Hibbett D.S."/>
        </authorList>
    </citation>
    <scope>NUCLEOTIDE SEQUENCE [LARGE SCALE GENOMIC DNA]</scope>
    <source>
        <strain evidence="3 4">HHB10207 ss-3</strain>
    </source>
</reference>